<dbReference type="AlphaFoldDB" id="A0A6A6VZ74"/>
<organism evidence="2 3">
    <name type="scientific">Pseudovirgaria hyperparasitica</name>
    <dbReference type="NCBI Taxonomy" id="470096"/>
    <lineage>
        <taxon>Eukaryota</taxon>
        <taxon>Fungi</taxon>
        <taxon>Dikarya</taxon>
        <taxon>Ascomycota</taxon>
        <taxon>Pezizomycotina</taxon>
        <taxon>Dothideomycetes</taxon>
        <taxon>Dothideomycetes incertae sedis</taxon>
        <taxon>Acrospermales</taxon>
        <taxon>Acrospermaceae</taxon>
        <taxon>Pseudovirgaria</taxon>
    </lineage>
</organism>
<evidence type="ECO:0000313" key="3">
    <source>
        <dbReference type="Proteomes" id="UP000799437"/>
    </source>
</evidence>
<dbReference type="RefSeq" id="XP_033597441.1">
    <property type="nucleotide sequence ID" value="XM_033739054.1"/>
</dbReference>
<reference evidence="2" key="1">
    <citation type="journal article" date="2020" name="Stud. Mycol.">
        <title>101 Dothideomycetes genomes: a test case for predicting lifestyles and emergence of pathogens.</title>
        <authorList>
            <person name="Haridas S."/>
            <person name="Albert R."/>
            <person name="Binder M."/>
            <person name="Bloem J."/>
            <person name="Labutti K."/>
            <person name="Salamov A."/>
            <person name="Andreopoulos B."/>
            <person name="Baker S."/>
            <person name="Barry K."/>
            <person name="Bills G."/>
            <person name="Bluhm B."/>
            <person name="Cannon C."/>
            <person name="Castanera R."/>
            <person name="Culley D."/>
            <person name="Daum C."/>
            <person name="Ezra D."/>
            <person name="Gonzalez J."/>
            <person name="Henrissat B."/>
            <person name="Kuo A."/>
            <person name="Liang C."/>
            <person name="Lipzen A."/>
            <person name="Lutzoni F."/>
            <person name="Magnuson J."/>
            <person name="Mondo S."/>
            <person name="Nolan M."/>
            <person name="Ohm R."/>
            <person name="Pangilinan J."/>
            <person name="Park H.-J."/>
            <person name="Ramirez L."/>
            <person name="Alfaro M."/>
            <person name="Sun H."/>
            <person name="Tritt A."/>
            <person name="Yoshinaga Y."/>
            <person name="Zwiers L.-H."/>
            <person name="Turgeon B."/>
            <person name="Goodwin S."/>
            <person name="Spatafora J."/>
            <person name="Crous P."/>
            <person name="Grigoriev I."/>
        </authorList>
    </citation>
    <scope>NUCLEOTIDE SEQUENCE</scope>
    <source>
        <strain evidence="2">CBS 121739</strain>
    </source>
</reference>
<keyword evidence="3" id="KW-1185">Reference proteome</keyword>
<gene>
    <name evidence="2" type="ORF">EJ05DRAFT_118503</name>
</gene>
<feature type="region of interest" description="Disordered" evidence="1">
    <location>
        <begin position="57"/>
        <end position="78"/>
    </location>
</feature>
<dbReference type="GeneID" id="54480108"/>
<evidence type="ECO:0000256" key="1">
    <source>
        <dbReference type="SAM" id="MobiDB-lite"/>
    </source>
</evidence>
<protein>
    <submittedName>
        <fullName evidence="2">Uncharacterized protein</fullName>
    </submittedName>
</protein>
<proteinExistence type="predicted"/>
<dbReference type="Proteomes" id="UP000799437">
    <property type="component" value="Unassembled WGS sequence"/>
</dbReference>
<evidence type="ECO:0000313" key="2">
    <source>
        <dbReference type="EMBL" id="KAF2754990.1"/>
    </source>
</evidence>
<accession>A0A6A6VZ74</accession>
<sequence>MILHCTAHHPLAINPSHVPHNRSSSPPSYLLLPLFSPPSPSSSIILHVPASPVRTAVPHAHRTRNAPRNGSICHAAAT</sequence>
<name>A0A6A6VZ74_9PEZI</name>
<dbReference type="EMBL" id="ML996578">
    <property type="protein sequence ID" value="KAF2754990.1"/>
    <property type="molecule type" value="Genomic_DNA"/>
</dbReference>